<feature type="compositionally biased region" description="Basic and acidic residues" evidence="1">
    <location>
        <begin position="42"/>
        <end position="51"/>
    </location>
</feature>
<dbReference type="AlphaFoldDB" id="A0AAX0UIH2"/>
<reference evidence="2 3" key="1">
    <citation type="submission" date="2017-11" db="EMBL/GenBank/DDBJ databases">
        <title>Molecular characterization of Burkholderia pseudomallei and closely related isolates from Vietnam.</title>
        <authorList>
            <person name="Ustinov D.V."/>
            <person name="Antonov A.S."/>
            <person name="Avdusheva E.F."/>
            <person name="Shpak I.M."/>
            <person name="Zakharova I.B."/>
            <person name="Thi L.A."/>
            <person name="Teteryatnikova N."/>
            <person name="Lopasteyskaya Y.A."/>
            <person name="Kuzyutina J.A."/>
            <person name="Ngo T.N."/>
            <person name="Victorov D.V."/>
        </authorList>
    </citation>
    <scope>NUCLEOTIDE SEQUENCE [LARGE SCALE GENOMIC DNA]</scope>
    <source>
        <strain evidence="2 3">V1512</strain>
    </source>
</reference>
<dbReference type="EMBL" id="PHRB01000001">
    <property type="protein sequence ID" value="PJO68089.1"/>
    <property type="molecule type" value="Genomic_DNA"/>
</dbReference>
<proteinExistence type="predicted"/>
<evidence type="ECO:0000256" key="1">
    <source>
        <dbReference type="SAM" id="MobiDB-lite"/>
    </source>
</evidence>
<name>A0AAX0UIH2_BURPE</name>
<accession>A0AAX0UIH2</accession>
<feature type="region of interest" description="Disordered" evidence="1">
    <location>
        <begin position="1"/>
        <end position="88"/>
    </location>
</feature>
<evidence type="ECO:0000313" key="2">
    <source>
        <dbReference type="EMBL" id="PJO68089.1"/>
    </source>
</evidence>
<sequence>MRTPDASNWVRSSRSAARDDMAAAGGRRPRARPPAPPPAAAHADRHRRENTPGKARRAMRTMTGFIRPPNSRIKSTNRDLNSPPGINHRFRMDSVICGHKISRHVKRIFRLNFLSGNAINLTPDALLS</sequence>
<evidence type="ECO:0000313" key="3">
    <source>
        <dbReference type="Proteomes" id="UP000231878"/>
    </source>
</evidence>
<feature type="compositionally biased region" description="Polar residues" evidence="1">
    <location>
        <begin position="1"/>
        <end position="10"/>
    </location>
</feature>
<gene>
    <name evidence="2" type="ORF">CWD88_02190</name>
</gene>
<dbReference type="Proteomes" id="UP000231878">
    <property type="component" value="Unassembled WGS sequence"/>
</dbReference>
<comment type="caution">
    <text evidence="2">The sequence shown here is derived from an EMBL/GenBank/DDBJ whole genome shotgun (WGS) entry which is preliminary data.</text>
</comment>
<protein>
    <submittedName>
        <fullName evidence="2">Uncharacterized protein</fullName>
    </submittedName>
</protein>
<organism evidence="2 3">
    <name type="scientific">Burkholderia pseudomallei</name>
    <name type="common">Pseudomonas pseudomallei</name>
    <dbReference type="NCBI Taxonomy" id="28450"/>
    <lineage>
        <taxon>Bacteria</taxon>
        <taxon>Pseudomonadati</taxon>
        <taxon>Pseudomonadota</taxon>
        <taxon>Betaproteobacteria</taxon>
        <taxon>Burkholderiales</taxon>
        <taxon>Burkholderiaceae</taxon>
        <taxon>Burkholderia</taxon>
        <taxon>pseudomallei group</taxon>
    </lineage>
</organism>